<dbReference type="InterPro" id="IPR036537">
    <property type="entry name" value="Adaptor_Cbl_N_dom_sf"/>
</dbReference>
<dbReference type="AlphaFoldDB" id="A0AAV9Z190"/>
<evidence type="ECO:0000256" key="1">
    <source>
        <dbReference type="SAM" id="Coils"/>
    </source>
</evidence>
<protein>
    <recommendedName>
        <fullName evidence="2">Mixed lineage kinase domain-containing protein</fullName>
    </recommendedName>
</protein>
<feature type="coiled-coil region" evidence="1">
    <location>
        <begin position="152"/>
        <end position="179"/>
    </location>
</feature>
<dbReference type="Proteomes" id="UP001362999">
    <property type="component" value="Unassembled WGS sequence"/>
</dbReference>
<evidence type="ECO:0000313" key="3">
    <source>
        <dbReference type="EMBL" id="KAK6967054.1"/>
    </source>
</evidence>
<organism evidence="3 4">
    <name type="scientific">Favolaschia claudopus</name>
    <dbReference type="NCBI Taxonomy" id="2862362"/>
    <lineage>
        <taxon>Eukaryota</taxon>
        <taxon>Fungi</taxon>
        <taxon>Dikarya</taxon>
        <taxon>Basidiomycota</taxon>
        <taxon>Agaricomycotina</taxon>
        <taxon>Agaricomycetes</taxon>
        <taxon>Agaricomycetidae</taxon>
        <taxon>Agaricales</taxon>
        <taxon>Marasmiineae</taxon>
        <taxon>Mycenaceae</taxon>
        <taxon>Favolaschia</taxon>
    </lineage>
</organism>
<keyword evidence="1" id="KW-0175">Coiled coil</keyword>
<dbReference type="EMBL" id="JAWWNJ010000244">
    <property type="protein sequence ID" value="KAK6967054.1"/>
    <property type="molecule type" value="Genomic_DNA"/>
</dbReference>
<sequence>MTARTKKKTGVGDLAISGTLEILELAVPVSKAIPLVGNTLEGALEAVLYIIKVKDEVKMKKEKCQILAERVLTITAAITGELLTSDEDTLKQREHSVADLRGTLREVKDLLDHLCSASFIRRILERGEVDHKLEVLHHKLNTAIDVFHITENMRTEDALKILRATSEEAEDKQNNLLINCESVQQFHWHGTLTSI</sequence>
<feature type="domain" description="Mixed lineage kinase" evidence="2">
    <location>
        <begin position="50"/>
        <end position="174"/>
    </location>
</feature>
<dbReference type="Gene3D" id="1.20.930.20">
    <property type="entry name" value="Adaptor protein Cbl, N-terminal domain"/>
    <property type="match status" value="1"/>
</dbReference>
<evidence type="ECO:0000313" key="4">
    <source>
        <dbReference type="Proteomes" id="UP001362999"/>
    </source>
</evidence>
<keyword evidence="4" id="KW-1185">Reference proteome</keyword>
<dbReference type="GO" id="GO:0007166">
    <property type="term" value="P:cell surface receptor signaling pathway"/>
    <property type="evidence" value="ECO:0007669"/>
    <property type="project" value="InterPro"/>
</dbReference>
<dbReference type="Pfam" id="PF22215">
    <property type="entry name" value="MLKL_N"/>
    <property type="match status" value="1"/>
</dbReference>
<reference evidence="3 4" key="1">
    <citation type="journal article" date="2024" name="J Genomics">
        <title>Draft genome sequencing and assembly of Favolaschia claudopus CIRM-BRFM 2984 isolated from oak limbs.</title>
        <authorList>
            <person name="Navarro D."/>
            <person name="Drula E."/>
            <person name="Chaduli D."/>
            <person name="Cazenave R."/>
            <person name="Ahrendt S."/>
            <person name="Wang J."/>
            <person name="Lipzen A."/>
            <person name="Daum C."/>
            <person name="Barry K."/>
            <person name="Grigoriev I.V."/>
            <person name="Favel A."/>
            <person name="Rosso M.N."/>
            <person name="Martin F."/>
        </authorList>
    </citation>
    <scope>NUCLEOTIDE SEQUENCE [LARGE SCALE GENOMIC DNA]</scope>
    <source>
        <strain evidence="3 4">CIRM-BRFM 2984</strain>
    </source>
</reference>
<dbReference type="CDD" id="cd21037">
    <property type="entry name" value="MLKL_NTD"/>
    <property type="match status" value="1"/>
</dbReference>
<name>A0AAV9Z190_9AGAR</name>
<dbReference type="InterPro" id="IPR059179">
    <property type="entry name" value="MLKL-like_MCAfunc"/>
</dbReference>
<accession>A0AAV9Z190</accession>
<dbReference type="InterPro" id="IPR054000">
    <property type="entry name" value="MLKL_N"/>
</dbReference>
<proteinExistence type="predicted"/>
<comment type="caution">
    <text evidence="3">The sequence shown here is derived from an EMBL/GenBank/DDBJ whole genome shotgun (WGS) entry which is preliminary data.</text>
</comment>
<evidence type="ECO:0000259" key="2">
    <source>
        <dbReference type="Pfam" id="PF22215"/>
    </source>
</evidence>
<gene>
    <name evidence="3" type="ORF">R3P38DRAFT_3508998</name>
</gene>